<dbReference type="Proteomes" id="UP000828390">
    <property type="component" value="Unassembled WGS sequence"/>
</dbReference>
<evidence type="ECO:0000313" key="1">
    <source>
        <dbReference type="EMBL" id="KAH3871143.1"/>
    </source>
</evidence>
<keyword evidence="2" id="KW-1185">Reference proteome</keyword>
<proteinExistence type="predicted"/>
<reference evidence="1" key="2">
    <citation type="submission" date="2020-11" db="EMBL/GenBank/DDBJ databases">
        <authorList>
            <person name="McCartney M.A."/>
            <person name="Auch B."/>
            <person name="Kono T."/>
            <person name="Mallez S."/>
            <person name="Becker A."/>
            <person name="Gohl D.M."/>
            <person name="Silverstein K.A.T."/>
            <person name="Koren S."/>
            <person name="Bechman K.B."/>
            <person name="Herman A."/>
            <person name="Abrahante J.E."/>
            <person name="Garbe J."/>
        </authorList>
    </citation>
    <scope>NUCLEOTIDE SEQUENCE</scope>
    <source>
        <strain evidence="1">Duluth1</strain>
        <tissue evidence="1">Whole animal</tissue>
    </source>
</reference>
<evidence type="ECO:0000313" key="2">
    <source>
        <dbReference type="Proteomes" id="UP000828390"/>
    </source>
</evidence>
<comment type="caution">
    <text evidence="1">The sequence shown here is derived from an EMBL/GenBank/DDBJ whole genome shotgun (WGS) entry which is preliminary data.</text>
</comment>
<name>A0A9D4M7D8_DREPO</name>
<accession>A0A9D4M7D8</accession>
<organism evidence="1 2">
    <name type="scientific">Dreissena polymorpha</name>
    <name type="common">Zebra mussel</name>
    <name type="synonym">Mytilus polymorpha</name>
    <dbReference type="NCBI Taxonomy" id="45954"/>
    <lineage>
        <taxon>Eukaryota</taxon>
        <taxon>Metazoa</taxon>
        <taxon>Spiralia</taxon>
        <taxon>Lophotrochozoa</taxon>
        <taxon>Mollusca</taxon>
        <taxon>Bivalvia</taxon>
        <taxon>Autobranchia</taxon>
        <taxon>Heteroconchia</taxon>
        <taxon>Euheterodonta</taxon>
        <taxon>Imparidentia</taxon>
        <taxon>Neoheterodontei</taxon>
        <taxon>Myida</taxon>
        <taxon>Dreissenoidea</taxon>
        <taxon>Dreissenidae</taxon>
        <taxon>Dreissena</taxon>
    </lineage>
</organism>
<protein>
    <submittedName>
        <fullName evidence="1">Uncharacterized protein</fullName>
    </submittedName>
</protein>
<gene>
    <name evidence="1" type="ORF">DPMN_034337</name>
</gene>
<sequence>MLWSDCGTLLEVRVLIPVSDNWVSRSKMGATLNTPTHGGSGAGGTANNAGRGIPRVWVAAVRVGMKIQISVPREPSEVDMVPIGARVIGYSETGHIVS</sequence>
<reference evidence="1" key="1">
    <citation type="journal article" date="2019" name="bioRxiv">
        <title>The Genome of the Zebra Mussel, Dreissena polymorpha: A Resource for Invasive Species Research.</title>
        <authorList>
            <person name="McCartney M.A."/>
            <person name="Auch B."/>
            <person name="Kono T."/>
            <person name="Mallez S."/>
            <person name="Zhang Y."/>
            <person name="Obille A."/>
            <person name="Becker A."/>
            <person name="Abrahante J.E."/>
            <person name="Garbe J."/>
            <person name="Badalamenti J.P."/>
            <person name="Herman A."/>
            <person name="Mangelson H."/>
            <person name="Liachko I."/>
            <person name="Sullivan S."/>
            <person name="Sone E.D."/>
            <person name="Koren S."/>
            <person name="Silverstein K.A.T."/>
            <person name="Beckman K.B."/>
            <person name="Gohl D.M."/>
        </authorList>
    </citation>
    <scope>NUCLEOTIDE SEQUENCE</scope>
    <source>
        <strain evidence="1">Duluth1</strain>
        <tissue evidence="1">Whole animal</tissue>
    </source>
</reference>
<dbReference type="AlphaFoldDB" id="A0A9D4M7D8"/>
<dbReference type="EMBL" id="JAIWYP010000002">
    <property type="protein sequence ID" value="KAH3871143.1"/>
    <property type="molecule type" value="Genomic_DNA"/>
</dbReference>